<proteinExistence type="predicted"/>
<organism evidence="4 5">
    <name type="scientific">Undibacterium curvum</name>
    <dbReference type="NCBI Taxonomy" id="2762294"/>
    <lineage>
        <taxon>Bacteria</taxon>
        <taxon>Pseudomonadati</taxon>
        <taxon>Pseudomonadota</taxon>
        <taxon>Betaproteobacteria</taxon>
        <taxon>Burkholderiales</taxon>
        <taxon>Oxalobacteraceae</taxon>
        <taxon>Undibacterium</taxon>
    </lineage>
</organism>
<dbReference type="NCBIfam" id="TIGR03696">
    <property type="entry name" value="Rhs_assc_core"/>
    <property type="match status" value="1"/>
</dbReference>
<comment type="caution">
    <text evidence="4">The sequence shown here is derived from an EMBL/GenBank/DDBJ whole genome shotgun (WGS) entry which is preliminary data.</text>
</comment>
<sequence>MSKVDFFNGTTNIASLTQPPFTTQWNNVPAGSYTLTATATDNLGASTISSPVTITVTSHVAKVFDIHTDHLNTPRVITDSNGNPVWRWDSAPFGETLPDENPQKTGSTRNFVFNLRFAGQYFDRETNLHYNYFRDYDPQTGRYIQSDPIGLQGGINTYGYVAGNPVGLIDPMGLQAPPELYDFLKKTFPNFPEKPVNPYGSCMVRCIPAKTVLGDLGGRAVGAAAGKMAGSSNVSVVYVGEAISDIKSVMTSKIGLIVGGYLTYQACQTICDPKPSCPEPPVNRPDNPNWPKLPPMPFP</sequence>
<dbReference type="InterPro" id="IPR050708">
    <property type="entry name" value="T6SS_VgrG/RHS"/>
</dbReference>
<dbReference type="PANTHER" id="PTHR32305:SF15">
    <property type="entry name" value="PROTEIN RHSA-RELATED"/>
    <property type="match status" value="1"/>
</dbReference>
<keyword evidence="5" id="KW-1185">Reference proteome</keyword>
<dbReference type="Pfam" id="PF25023">
    <property type="entry name" value="TEN_YD-shell"/>
    <property type="match status" value="1"/>
</dbReference>
<dbReference type="EMBL" id="JACOGD010000004">
    <property type="protein sequence ID" value="MBC3931930.1"/>
    <property type="molecule type" value="Genomic_DNA"/>
</dbReference>
<feature type="domain" description="Teneurin-like YD-shell" evidence="3">
    <location>
        <begin position="63"/>
        <end position="147"/>
    </location>
</feature>
<evidence type="ECO:0000256" key="2">
    <source>
        <dbReference type="SAM" id="MobiDB-lite"/>
    </source>
</evidence>
<dbReference type="Pfam" id="PF17957">
    <property type="entry name" value="Big_7"/>
    <property type="match status" value="1"/>
</dbReference>
<accession>A0ABR7A4V3</accession>
<evidence type="ECO:0000313" key="4">
    <source>
        <dbReference type="EMBL" id="MBC3931930.1"/>
    </source>
</evidence>
<dbReference type="InterPro" id="IPR022385">
    <property type="entry name" value="Rhs_assc_core"/>
</dbReference>
<dbReference type="Proteomes" id="UP000654304">
    <property type="component" value="Unassembled WGS sequence"/>
</dbReference>
<dbReference type="Gene3D" id="2.180.10.10">
    <property type="entry name" value="RHS repeat-associated core"/>
    <property type="match status" value="1"/>
</dbReference>
<reference evidence="4 5" key="1">
    <citation type="submission" date="2020-08" db="EMBL/GenBank/DDBJ databases">
        <title>Novel species isolated from subtropical streams in China.</title>
        <authorList>
            <person name="Lu H."/>
        </authorList>
    </citation>
    <scope>NUCLEOTIDE SEQUENCE [LARGE SCALE GENOMIC DNA]</scope>
    <source>
        <strain evidence="4 5">CY22W</strain>
    </source>
</reference>
<evidence type="ECO:0000256" key="1">
    <source>
        <dbReference type="ARBA" id="ARBA00022737"/>
    </source>
</evidence>
<gene>
    <name evidence="4" type="ORF">H8K43_09625</name>
</gene>
<dbReference type="PANTHER" id="PTHR32305">
    <property type="match status" value="1"/>
</dbReference>
<evidence type="ECO:0000259" key="3">
    <source>
        <dbReference type="Pfam" id="PF25023"/>
    </source>
</evidence>
<name>A0ABR7A4V3_9BURK</name>
<evidence type="ECO:0000313" key="5">
    <source>
        <dbReference type="Proteomes" id="UP000654304"/>
    </source>
</evidence>
<dbReference type="InterPro" id="IPR056823">
    <property type="entry name" value="TEN-like_YD-shell"/>
</dbReference>
<keyword evidence="1" id="KW-0677">Repeat</keyword>
<feature type="region of interest" description="Disordered" evidence="2">
    <location>
        <begin position="275"/>
        <end position="299"/>
    </location>
</feature>
<protein>
    <recommendedName>
        <fullName evidence="3">Teneurin-like YD-shell domain-containing protein</fullName>
    </recommendedName>
</protein>